<comment type="similarity">
    <text evidence="1 7">Belongs to the WD repeat ARPC1 family.</text>
</comment>
<comment type="subcellular location">
    <subcellularLocation>
        <location evidence="7">Cytoplasm</location>
        <location evidence="7">Cytoskeleton</location>
        <location evidence="7">Actin patch</location>
    </subcellularLocation>
</comment>
<dbReference type="PROSITE" id="PS50082">
    <property type="entry name" value="WD_REPEATS_2"/>
    <property type="match status" value="1"/>
</dbReference>
<dbReference type="PANTHER" id="PTHR10709">
    <property type="entry name" value="ACTIN-RELATED PROTEIN 2/3 COMPLEX SUBUNIT 1"/>
    <property type="match status" value="1"/>
</dbReference>
<gene>
    <name evidence="11" type="ORF">CPB83DRAFT_857047</name>
</gene>
<evidence type="ECO:0000256" key="8">
    <source>
        <dbReference type="PROSITE-ProRule" id="PRU00221"/>
    </source>
</evidence>
<name>A0A9P6EDH5_9AGAR</name>
<dbReference type="Pfam" id="PF12894">
    <property type="entry name" value="ANAPC4_WD40"/>
    <property type="match status" value="1"/>
</dbReference>
<evidence type="ECO:0000256" key="5">
    <source>
        <dbReference type="ARBA" id="ARBA00023203"/>
    </source>
</evidence>
<dbReference type="SMART" id="SM00320">
    <property type="entry name" value="WD40"/>
    <property type="match status" value="5"/>
</dbReference>
<dbReference type="InterPro" id="IPR015943">
    <property type="entry name" value="WD40/YVTN_repeat-like_dom_sf"/>
</dbReference>
<evidence type="ECO:0000259" key="10">
    <source>
        <dbReference type="Pfam" id="PF12894"/>
    </source>
</evidence>
<evidence type="ECO:0000256" key="3">
    <source>
        <dbReference type="ARBA" id="ARBA00022574"/>
    </source>
</evidence>
<dbReference type="PANTHER" id="PTHR10709:SF2">
    <property type="entry name" value="ACTIN-RELATED PROTEIN 2_3 COMPLEX SUBUNIT"/>
    <property type="match status" value="1"/>
</dbReference>
<dbReference type="GO" id="GO:0034314">
    <property type="term" value="P:Arp2/3 complex-mediated actin nucleation"/>
    <property type="evidence" value="ECO:0007669"/>
    <property type="project" value="UniProtKB-UniRule"/>
</dbReference>
<feature type="domain" description="Anaphase-promoting complex subunit 4-like WD40" evidence="10">
    <location>
        <begin position="110"/>
        <end position="183"/>
    </location>
</feature>
<dbReference type="Pfam" id="PF00400">
    <property type="entry name" value="WD40"/>
    <property type="match status" value="1"/>
</dbReference>
<evidence type="ECO:0000256" key="2">
    <source>
        <dbReference type="ARBA" id="ARBA00022490"/>
    </source>
</evidence>
<evidence type="ECO:0000256" key="7">
    <source>
        <dbReference type="PIRNR" id="PIRNR038093"/>
    </source>
</evidence>
<evidence type="ECO:0000256" key="4">
    <source>
        <dbReference type="ARBA" id="ARBA00022737"/>
    </source>
</evidence>
<keyword evidence="3 8" id="KW-0853">WD repeat</keyword>
<feature type="region of interest" description="Disordered" evidence="9">
    <location>
        <begin position="288"/>
        <end position="309"/>
    </location>
</feature>
<dbReference type="GO" id="GO:0051015">
    <property type="term" value="F:actin filament binding"/>
    <property type="evidence" value="ECO:0007669"/>
    <property type="project" value="TreeGrafter"/>
</dbReference>
<comment type="caution">
    <text evidence="11">The sequence shown here is derived from an EMBL/GenBank/DDBJ whole genome shotgun (WGS) entry which is preliminary data.</text>
</comment>
<dbReference type="EMBL" id="MU157865">
    <property type="protein sequence ID" value="KAF9527039.1"/>
    <property type="molecule type" value="Genomic_DNA"/>
</dbReference>
<evidence type="ECO:0000313" key="12">
    <source>
        <dbReference type="Proteomes" id="UP000807306"/>
    </source>
</evidence>
<evidence type="ECO:0000256" key="9">
    <source>
        <dbReference type="SAM" id="MobiDB-lite"/>
    </source>
</evidence>
<comment type="function">
    <text evidence="7">Functions as component of the Arp2/3 complex which is involved in regulation of actin polymerization and together with an activating nucleation-promoting factor (NPF) mediates the formation of branched actin networks.</text>
</comment>
<keyword evidence="12" id="KW-1185">Reference proteome</keyword>
<organism evidence="11 12">
    <name type="scientific">Crepidotus variabilis</name>
    <dbReference type="NCBI Taxonomy" id="179855"/>
    <lineage>
        <taxon>Eukaryota</taxon>
        <taxon>Fungi</taxon>
        <taxon>Dikarya</taxon>
        <taxon>Basidiomycota</taxon>
        <taxon>Agaricomycotina</taxon>
        <taxon>Agaricomycetes</taxon>
        <taxon>Agaricomycetidae</taxon>
        <taxon>Agaricales</taxon>
        <taxon>Agaricineae</taxon>
        <taxon>Crepidotaceae</taxon>
        <taxon>Crepidotus</taxon>
    </lineage>
</organism>
<dbReference type="PIRSF" id="PIRSF038093">
    <property type="entry name" value="ARP2/3_su1"/>
    <property type="match status" value="1"/>
</dbReference>
<dbReference type="InterPro" id="IPR036322">
    <property type="entry name" value="WD40_repeat_dom_sf"/>
</dbReference>
<keyword evidence="5 7" id="KW-0009">Actin-binding</keyword>
<keyword evidence="4" id="KW-0677">Repeat</keyword>
<dbReference type="InterPro" id="IPR001680">
    <property type="entry name" value="WD40_rpt"/>
</dbReference>
<dbReference type="AlphaFoldDB" id="A0A9P6EDH5"/>
<sequence>MPEIFSLGQTPVTCHSFNADRTQLAVSLNNNEALIMNKQGNEWVPSITLSEHDKLITSIDWAPNSNRIVTCSQDRNAYVWQEQTDPETGGLVWKPTLVLLRINRAATHVRWSPKEDKFAVASGARAIAVCSFDAENNWWVSKLLKKPIRSTVLAVDWHPNNVLLAAGSADMKARVFSAYIKEVDERPSPTVWGSKLPFNTICGEYTTPAGGWVHAVGFSPSGDVLAFAGHDSSISIVYPGGPVLHTIRMQTLPLITLTWTAEDSIVAAGHDCRPLVFAGSEAGWREAGTLDDPSAAKSPDSRFGGGSPTVGRLKTGAFATFRDADTRGQSSASPVTDTKLTTIHQNTITSVRPYAYGGAGVSQVSTSGVDGTLVVWDVNAVVALTSRLGGSHLR</sequence>
<protein>
    <recommendedName>
        <fullName evidence="7">Actin-related protein 2/3 complex subunit</fullName>
    </recommendedName>
</protein>
<evidence type="ECO:0000313" key="11">
    <source>
        <dbReference type="EMBL" id="KAF9527039.1"/>
    </source>
</evidence>
<dbReference type="Proteomes" id="UP000807306">
    <property type="component" value="Unassembled WGS sequence"/>
</dbReference>
<dbReference type="Gene3D" id="2.130.10.10">
    <property type="entry name" value="YVTN repeat-like/Quinoprotein amine dehydrogenase"/>
    <property type="match status" value="1"/>
</dbReference>
<feature type="repeat" description="WD" evidence="8">
    <location>
        <begin position="49"/>
        <end position="81"/>
    </location>
</feature>
<keyword evidence="2 7" id="KW-0963">Cytoplasm</keyword>
<dbReference type="SUPFAM" id="SSF50978">
    <property type="entry name" value="WD40 repeat-like"/>
    <property type="match status" value="1"/>
</dbReference>
<evidence type="ECO:0000256" key="6">
    <source>
        <dbReference type="ARBA" id="ARBA00023212"/>
    </source>
</evidence>
<dbReference type="InterPro" id="IPR017383">
    <property type="entry name" value="ARPC1"/>
</dbReference>
<dbReference type="GO" id="GO:0005885">
    <property type="term" value="C:Arp2/3 protein complex"/>
    <property type="evidence" value="ECO:0007669"/>
    <property type="project" value="UniProtKB-UniRule"/>
</dbReference>
<evidence type="ECO:0000256" key="1">
    <source>
        <dbReference type="ARBA" id="ARBA00006260"/>
    </source>
</evidence>
<proteinExistence type="inferred from homology"/>
<keyword evidence="6 7" id="KW-0206">Cytoskeleton</keyword>
<dbReference type="GO" id="GO:0030479">
    <property type="term" value="C:actin cortical patch"/>
    <property type="evidence" value="ECO:0007669"/>
    <property type="project" value="UniProtKB-SubCell"/>
</dbReference>
<dbReference type="OrthoDB" id="406844at2759"/>
<accession>A0A9P6EDH5</accession>
<dbReference type="InterPro" id="IPR024977">
    <property type="entry name" value="Apc4-like_WD40_dom"/>
</dbReference>
<dbReference type="PROSITE" id="PS50294">
    <property type="entry name" value="WD_REPEATS_REGION"/>
    <property type="match status" value="1"/>
</dbReference>
<reference evidence="11" key="1">
    <citation type="submission" date="2020-11" db="EMBL/GenBank/DDBJ databases">
        <authorList>
            <consortium name="DOE Joint Genome Institute"/>
            <person name="Ahrendt S."/>
            <person name="Riley R."/>
            <person name="Andreopoulos W."/>
            <person name="Labutti K."/>
            <person name="Pangilinan J."/>
            <person name="Ruiz-Duenas F.J."/>
            <person name="Barrasa J.M."/>
            <person name="Sanchez-Garcia M."/>
            <person name="Camarero S."/>
            <person name="Miyauchi S."/>
            <person name="Serrano A."/>
            <person name="Linde D."/>
            <person name="Babiker R."/>
            <person name="Drula E."/>
            <person name="Ayuso-Fernandez I."/>
            <person name="Pacheco R."/>
            <person name="Padilla G."/>
            <person name="Ferreira P."/>
            <person name="Barriuso J."/>
            <person name="Kellner H."/>
            <person name="Castanera R."/>
            <person name="Alfaro M."/>
            <person name="Ramirez L."/>
            <person name="Pisabarro A.G."/>
            <person name="Kuo A."/>
            <person name="Tritt A."/>
            <person name="Lipzen A."/>
            <person name="He G."/>
            <person name="Yan M."/>
            <person name="Ng V."/>
            <person name="Cullen D."/>
            <person name="Martin F."/>
            <person name="Rosso M.-N."/>
            <person name="Henrissat B."/>
            <person name="Hibbett D."/>
            <person name="Martinez A.T."/>
            <person name="Grigoriev I.V."/>
        </authorList>
    </citation>
    <scope>NUCLEOTIDE SEQUENCE</scope>
    <source>
        <strain evidence="11">CBS 506.95</strain>
    </source>
</reference>